<dbReference type="OMA" id="WYQVKRD"/>
<evidence type="ECO:0000313" key="4">
    <source>
        <dbReference type="Proteomes" id="UP000008866"/>
    </source>
</evidence>
<dbReference type="GO" id="GO:0000145">
    <property type="term" value="C:exocyst"/>
    <property type="evidence" value="ECO:0007669"/>
    <property type="project" value="TreeGrafter"/>
</dbReference>
<dbReference type="InterPro" id="IPR001810">
    <property type="entry name" value="F-box_dom"/>
</dbReference>
<organism evidence="3 4">
    <name type="scientific">Arthroderma benhamiae (strain ATCC MYA-4681 / CBS 112371)</name>
    <name type="common">Trichophyton mentagrophytes</name>
    <dbReference type="NCBI Taxonomy" id="663331"/>
    <lineage>
        <taxon>Eukaryota</taxon>
        <taxon>Fungi</taxon>
        <taxon>Dikarya</taxon>
        <taxon>Ascomycota</taxon>
        <taxon>Pezizomycotina</taxon>
        <taxon>Eurotiomycetes</taxon>
        <taxon>Eurotiomycetidae</taxon>
        <taxon>Onygenales</taxon>
        <taxon>Arthrodermataceae</taxon>
        <taxon>Trichophyton</taxon>
    </lineage>
</organism>
<dbReference type="InterPro" id="IPR036047">
    <property type="entry name" value="F-box-like_dom_sf"/>
</dbReference>
<dbReference type="KEGG" id="abe:ARB_07171"/>
<dbReference type="EMBL" id="ABSU01000007">
    <property type="protein sequence ID" value="EFE34220.1"/>
    <property type="molecule type" value="Genomic_DNA"/>
</dbReference>
<dbReference type="CDD" id="cd09917">
    <property type="entry name" value="F-box_SF"/>
    <property type="match status" value="1"/>
</dbReference>
<dbReference type="GO" id="GO:0006887">
    <property type="term" value="P:exocytosis"/>
    <property type="evidence" value="ECO:0007669"/>
    <property type="project" value="TreeGrafter"/>
</dbReference>
<name>D4ASF6_ARTBC</name>
<dbReference type="PANTHER" id="PTHR12100">
    <property type="entry name" value="SEC10"/>
    <property type="match status" value="1"/>
</dbReference>
<dbReference type="GeneID" id="9527163"/>
<dbReference type="AlphaFoldDB" id="D4ASF6"/>
<dbReference type="GO" id="GO:0006893">
    <property type="term" value="P:Golgi to plasma membrane transport"/>
    <property type="evidence" value="ECO:0007669"/>
    <property type="project" value="TreeGrafter"/>
</dbReference>
<evidence type="ECO:0000259" key="2">
    <source>
        <dbReference type="PROSITE" id="PS50181"/>
    </source>
</evidence>
<dbReference type="PANTHER" id="PTHR12100:SF1">
    <property type="entry name" value="RECYCLIN-1"/>
    <property type="match status" value="1"/>
</dbReference>
<feature type="region of interest" description="Disordered" evidence="1">
    <location>
        <begin position="111"/>
        <end position="147"/>
    </location>
</feature>
<feature type="compositionally biased region" description="Polar residues" evidence="1">
    <location>
        <begin position="133"/>
        <end position="147"/>
    </location>
</feature>
<comment type="caution">
    <text evidence="3">The sequence shown here is derived from an EMBL/GenBank/DDBJ whole genome shotgun (WGS) entry which is preliminary data.</text>
</comment>
<reference evidence="4" key="1">
    <citation type="journal article" date="2011" name="Genome Biol.">
        <title>Comparative and functional genomics provide insights into the pathogenicity of dermatophytic fungi.</title>
        <authorList>
            <person name="Burmester A."/>
            <person name="Shelest E."/>
            <person name="Gloeckner G."/>
            <person name="Heddergott C."/>
            <person name="Schindler S."/>
            <person name="Staib P."/>
            <person name="Heidel A."/>
            <person name="Felder M."/>
            <person name="Petzold A."/>
            <person name="Szafranski K."/>
            <person name="Feuermann M."/>
            <person name="Pedruzzi I."/>
            <person name="Priebe S."/>
            <person name="Groth M."/>
            <person name="Winkler R."/>
            <person name="Li W."/>
            <person name="Kniemeyer O."/>
            <person name="Schroeckh V."/>
            <person name="Hertweck C."/>
            <person name="Hube B."/>
            <person name="White T.C."/>
            <person name="Platzer M."/>
            <person name="Guthke R."/>
            <person name="Heitman J."/>
            <person name="Woestemeyer J."/>
            <person name="Zipfel P.F."/>
            <person name="Monod M."/>
            <person name="Brakhage A.A."/>
        </authorList>
    </citation>
    <scope>NUCLEOTIDE SEQUENCE [LARGE SCALE GENOMIC DNA]</scope>
    <source>
        <strain evidence="4">ATCC MYA-4681 / CBS 112371</strain>
    </source>
</reference>
<dbReference type="RefSeq" id="XP_003014609.1">
    <property type="nucleotide sequence ID" value="XM_003014563.1"/>
</dbReference>
<dbReference type="InterPro" id="IPR048627">
    <property type="entry name" value="Sec10_HB"/>
</dbReference>
<feature type="domain" description="F-box" evidence="2">
    <location>
        <begin position="53"/>
        <end position="99"/>
    </location>
</feature>
<dbReference type="HOGENOM" id="CLU_003875_0_0_1"/>
<dbReference type="SUPFAM" id="SSF81383">
    <property type="entry name" value="F-box domain"/>
    <property type="match status" value="1"/>
</dbReference>
<protein>
    <recommendedName>
        <fullName evidence="2">F-box domain-containing protein</fullName>
    </recommendedName>
</protein>
<gene>
    <name evidence="3" type="ORF">ARB_07171</name>
</gene>
<accession>D4ASF6</accession>
<dbReference type="InterPro" id="IPR009976">
    <property type="entry name" value="Sec10-like"/>
</dbReference>
<sequence length="896" mass="99826">MTSSIKQRPTSKVPRTPRRDVLAPLKLAQIEVVKPLLPAGMPWTACFIDLLYSHNTNVIVIEIMASILDYLSPTDLITVARTSKKMHEMVYDDTRWVRFLKQIGCWNEAEARSAAEGSEKDADRPHGGKTRSKPTTTELDSHKSNGNITDTGGFDIVEFNAEVEAEITGPLAALRDARSTRGRAREEYGKIHESLNPYYQDIIKMENPTDSSVFKSYDKPEQQALLLSELNRFSNVDMGLGSTARRKKLTNVISVFERAALREFKNGYENGNSDDIMPRYAQVLTTLNGGAAAVELLIYQNHIIKQKADFGSPMDGFDADTGTVSLNHTHAFLTRLSVAFNEEATYINRCFPNGPNVSSLFLEKICKDILSPYFLPLLDLLQSTNKAAYIQTLPGTFTQSLNFIRELNPIQVSSDKFKELAREAIERTFEPHVDLYLAEELDQFRLHSESIVGDWDRQLSEQAASTESLYMSNIHNRQADKRDFLSSFTKVIMAPVNMIPGLYKSTEPKKGGANKAMAKATQSSSRSSVILAPPTPPTPAELPTTEFAAKAAIMNSKLEGIRSLFSIEVALNLVHAAKSSLERTAQFVGLKGGLGKAAQAQCEAIFVSLLDSLGHRHVIAGFDRAVNHLSEYRPRKQAEEKSGVEPLVTFLELVNVGDLILQMLDVFYEQELVAAGLTDRNDFLDPAVKGKRKFEQKLDERVAAGLNKGIDVLVEEVEHLLATKQSIGDFHPEAVDPSQRTADIGPSEAAKAIVQVISSHTRMLIGGTDKSTLDVFNQEIGLRLFNALCKHIKRHRISIEGAVKLISDMNHYFGLIQSMRNEQLLLYFKALRELSQVYLIDTSDSKEIASIISDASRFHGIFRAEEAYEFAERRADWYQVKNSVEKAMYGVGCSVM</sequence>
<feature type="compositionally biased region" description="Basic and acidic residues" evidence="1">
    <location>
        <begin position="111"/>
        <end position="126"/>
    </location>
</feature>
<dbReference type="PROSITE" id="PS50181">
    <property type="entry name" value="FBOX"/>
    <property type="match status" value="1"/>
</dbReference>
<evidence type="ECO:0000313" key="3">
    <source>
        <dbReference type="EMBL" id="EFE34220.1"/>
    </source>
</evidence>
<dbReference type="Pfam" id="PF07393">
    <property type="entry name" value="Sec10_HB"/>
    <property type="match status" value="1"/>
</dbReference>
<proteinExistence type="predicted"/>
<dbReference type="Proteomes" id="UP000008866">
    <property type="component" value="Unassembled WGS sequence"/>
</dbReference>
<dbReference type="Pfam" id="PF12937">
    <property type="entry name" value="F-box-like"/>
    <property type="match status" value="1"/>
</dbReference>
<keyword evidence="4" id="KW-1185">Reference proteome</keyword>
<dbReference type="eggNOG" id="KOG3745">
    <property type="taxonomic scope" value="Eukaryota"/>
</dbReference>
<dbReference type="STRING" id="663331.D4ASF6"/>
<evidence type="ECO:0000256" key="1">
    <source>
        <dbReference type="SAM" id="MobiDB-lite"/>
    </source>
</evidence>
<dbReference type="SMART" id="SM00256">
    <property type="entry name" value="FBOX"/>
    <property type="match status" value="1"/>
</dbReference>
<dbReference type="Gene3D" id="1.20.1280.50">
    <property type="match status" value="1"/>
</dbReference>